<evidence type="ECO:0000313" key="2">
    <source>
        <dbReference type="EMBL" id="OAM89440.1"/>
    </source>
</evidence>
<dbReference type="Gene3D" id="2.120.10.10">
    <property type="match status" value="1"/>
</dbReference>
<feature type="domain" description="Sialidase" evidence="1">
    <location>
        <begin position="61"/>
        <end position="363"/>
    </location>
</feature>
<dbReference type="Proteomes" id="UP000078486">
    <property type="component" value="Unassembled WGS sequence"/>
</dbReference>
<dbReference type="InterPro" id="IPR036278">
    <property type="entry name" value="Sialidase_sf"/>
</dbReference>
<protein>
    <recommendedName>
        <fullName evidence="1">Sialidase domain-containing protein</fullName>
    </recommendedName>
</protein>
<sequence>MLSVAAPASANSANGAREISLAEALELALEPPVFNTNPGPEYSDKARNYGMVIGMDRTPKGRIWAVWVAGGDSEDGYFVAATSDDNGRTWSKPRLVIDPVEAANGLKRRTLVGVPWTDPLGRLWLFFDQSMGYFDGRGGSWAAICENPDSDNPVWSAPRRIWHGATLNKPVVLSNGEWLLPVSLWTRDWIRSEMKVKPETEKFPGFSELFHDLDDMRMAHWFASSDQGKTWTRRGGVAPEGRRFDEHTLVELKDGRLWMLSRTQDGLVEAFSSDFGETWTEPQPSPVKHVIKGARVFFRRLASGGILLVKLGKIGEQLEKRGQLMAFVSYDEGGTWSKGLMLDERANVTYPDGFQSPDGDIYIIYDRQRAAEREILYARFTEEDLRQGAFKSKQSRAKQLVNKALGPAKKKK</sequence>
<dbReference type="Pfam" id="PF13088">
    <property type="entry name" value="BNR_2"/>
    <property type="match status" value="1"/>
</dbReference>
<evidence type="ECO:0000259" key="1">
    <source>
        <dbReference type="Pfam" id="PF13088"/>
    </source>
</evidence>
<accession>A0A178IHI8</accession>
<proteinExistence type="predicted"/>
<evidence type="ECO:0000313" key="3">
    <source>
        <dbReference type="Proteomes" id="UP000078486"/>
    </source>
</evidence>
<dbReference type="CDD" id="cd15482">
    <property type="entry name" value="Sialidase_non-viral"/>
    <property type="match status" value="1"/>
</dbReference>
<keyword evidence="3" id="KW-1185">Reference proteome</keyword>
<dbReference type="PANTHER" id="PTHR43752">
    <property type="entry name" value="BNR/ASP-BOX REPEAT FAMILY PROTEIN"/>
    <property type="match status" value="1"/>
</dbReference>
<organism evidence="2 3">
    <name type="scientific">Termitidicoccus mucosus</name>
    <dbReference type="NCBI Taxonomy" id="1184151"/>
    <lineage>
        <taxon>Bacteria</taxon>
        <taxon>Pseudomonadati</taxon>
        <taxon>Verrucomicrobiota</taxon>
        <taxon>Opitutia</taxon>
        <taxon>Opitutales</taxon>
        <taxon>Opitutaceae</taxon>
        <taxon>Termitidicoccus</taxon>
    </lineage>
</organism>
<dbReference type="STRING" id="1184151.AW736_13215"/>
<comment type="caution">
    <text evidence="2">The sequence shown here is derived from an EMBL/GenBank/DDBJ whole genome shotgun (WGS) entry which is preliminary data.</text>
</comment>
<dbReference type="SUPFAM" id="SSF50939">
    <property type="entry name" value="Sialidases"/>
    <property type="match status" value="1"/>
</dbReference>
<dbReference type="PANTHER" id="PTHR43752:SF2">
    <property type="entry name" value="BNR_ASP-BOX REPEAT FAMILY PROTEIN"/>
    <property type="match status" value="1"/>
</dbReference>
<dbReference type="AlphaFoldDB" id="A0A178IHI8"/>
<dbReference type="EMBL" id="LRRQ01000096">
    <property type="protein sequence ID" value="OAM89440.1"/>
    <property type="molecule type" value="Genomic_DNA"/>
</dbReference>
<reference evidence="2 3" key="1">
    <citation type="submission" date="2016-01" db="EMBL/GenBank/DDBJ databases">
        <title>High potential of lignocellulose degradation of a new Verrucomicrobia species.</title>
        <authorList>
            <person name="Wang Y."/>
            <person name="Shi Y."/>
            <person name="Qiu Z."/>
            <person name="Liu S."/>
            <person name="Yang H."/>
        </authorList>
    </citation>
    <scope>NUCLEOTIDE SEQUENCE [LARGE SCALE GENOMIC DNA]</scope>
    <source>
        <strain evidence="2 3">TSB47</strain>
    </source>
</reference>
<dbReference type="InterPro" id="IPR011040">
    <property type="entry name" value="Sialidase"/>
</dbReference>
<gene>
    <name evidence="2" type="ORF">AW736_13215</name>
</gene>
<name>A0A178IHI8_9BACT</name>